<dbReference type="Proteomes" id="UP000784294">
    <property type="component" value="Unassembled WGS sequence"/>
</dbReference>
<comment type="caution">
    <text evidence="2">The sequence shown here is derived from an EMBL/GenBank/DDBJ whole genome shotgun (WGS) entry which is preliminary data.</text>
</comment>
<evidence type="ECO:0000256" key="1">
    <source>
        <dbReference type="SAM" id="MobiDB-lite"/>
    </source>
</evidence>
<keyword evidence="3" id="KW-1185">Reference proteome</keyword>
<proteinExistence type="predicted"/>
<evidence type="ECO:0000313" key="3">
    <source>
        <dbReference type="Proteomes" id="UP000784294"/>
    </source>
</evidence>
<organism evidence="2 3">
    <name type="scientific">Protopolystoma xenopodis</name>
    <dbReference type="NCBI Taxonomy" id="117903"/>
    <lineage>
        <taxon>Eukaryota</taxon>
        <taxon>Metazoa</taxon>
        <taxon>Spiralia</taxon>
        <taxon>Lophotrochozoa</taxon>
        <taxon>Platyhelminthes</taxon>
        <taxon>Monogenea</taxon>
        <taxon>Polyopisthocotylea</taxon>
        <taxon>Polystomatidea</taxon>
        <taxon>Polystomatidae</taxon>
        <taxon>Protopolystoma</taxon>
    </lineage>
</organism>
<reference evidence="2" key="1">
    <citation type="submission" date="2018-11" db="EMBL/GenBank/DDBJ databases">
        <authorList>
            <consortium name="Pathogen Informatics"/>
        </authorList>
    </citation>
    <scope>NUCLEOTIDE SEQUENCE</scope>
</reference>
<dbReference type="EMBL" id="CAAALY010275412">
    <property type="protein sequence ID" value="VEL42612.1"/>
    <property type="molecule type" value="Genomic_DNA"/>
</dbReference>
<name>A0A3S5BC62_9PLAT</name>
<gene>
    <name evidence="2" type="ORF">PXEA_LOCUS36052</name>
</gene>
<protein>
    <submittedName>
        <fullName evidence="2">Uncharacterized protein</fullName>
    </submittedName>
</protein>
<dbReference type="AlphaFoldDB" id="A0A3S5BC62"/>
<accession>A0A3S5BC62</accession>
<evidence type="ECO:0000313" key="2">
    <source>
        <dbReference type="EMBL" id="VEL42612.1"/>
    </source>
</evidence>
<feature type="compositionally biased region" description="Basic and acidic residues" evidence="1">
    <location>
        <begin position="149"/>
        <end position="164"/>
    </location>
</feature>
<feature type="region of interest" description="Disordered" evidence="1">
    <location>
        <begin position="140"/>
        <end position="164"/>
    </location>
</feature>
<sequence length="164" mass="17981">MPGDHVSAQILRGRGRVGGDLQSLPKQSIGPSFWLDQSTQSLRVGVSNALRGTITHAVYAVRLSHLHLFFTPDDGPHHKQLKSNKAGLVAQTTGFSRPVDTGLERRLNKAGWVGLFAEGGQKGGDKTNQVPRPRFLEYRRTGSYGQGKRLPDRLTDRTADCPKV</sequence>